<keyword evidence="5" id="KW-0539">Nucleus</keyword>
<dbReference type="GO" id="GO:0005829">
    <property type="term" value="C:cytosol"/>
    <property type="evidence" value="ECO:0007669"/>
    <property type="project" value="TreeGrafter"/>
</dbReference>
<sequence length="564" mass="61805">MSTSTEPSLSVATVPRKAMVFGFGTKLIISRFPVSDDESPSPYNSTIVEDGQIVRAVSFLRIPDGPLCVVTAGDGKMINVYNVSSDKAANPHAQDSSDEEEDEAKKHQTFVTHLSKPSFSYGPHTKRITSLATGEDGSVIFADKFGEVFRLRLSFSPQHTIEVSGDLKAPAVSLLQHLSTLSTLYLSAPVPRLEDVSMTEDVRNVEPRRLFTCDKDRHARVSRYPETYSIEQFLWAKRGHQSVVTCLTEVPSLCDGDTDAPTAATSGHKTANKRNRRHNAPYCYYVSGEASGRVCFWAARNDVLDGDPAPSFHLISSFAAGSGGQGDHRAALQAPSGAEGQPVVEDNTKAYGSVVSVTYVVLNRTELCALHPRDYVRGILVAYEKSSELLYLPLYNMGEYGLHVSAAHQERIPLPRPPVALASTSDSNAVALLRDGSLTFVGLVQKPDADRTDEEKKICSVCSNISASPKVLPWRMPYLEQRIKSVMCQPAGGAAGGQTQLEALDLCAHWKLEPSDPRNRERDSDEDNEAEATEEPDAGKGAKGRRKRRSDTPLFRFLHQLFYC</sequence>
<dbReference type="Proteomes" id="UP000015354">
    <property type="component" value="Unassembled WGS sequence"/>
</dbReference>
<comment type="caution">
    <text evidence="7">The sequence shown here is derived from an EMBL/GenBank/DDBJ whole genome shotgun (WGS) entry which is preliminary data.</text>
</comment>
<evidence type="ECO:0000256" key="2">
    <source>
        <dbReference type="ARBA" id="ARBA00022574"/>
    </source>
</evidence>
<accession>S9WIG4</accession>
<dbReference type="InterPro" id="IPR028884">
    <property type="entry name" value="Trm82"/>
</dbReference>
<dbReference type="EMBL" id="ATMH01001029">
    <property type="protein sequence ID" value="EPY35645.1"/>
    <property type="molecule type" value="Genomic_DNA"/>
</dbReference>
<dbReference type="InterPro" id="IPR036322">
    <property type="entry name" value="WD40_repeat_dom_sf"/>
</dbReference>
<name>S9WIG4_9TRYP</name>
<feature type="region of interest" description="Disordered" evidence="6">
    <location>
        <begin position="512"/>
        <end position="549"/>
    </location>
</feature>
<dbReference type="InterPro" id="IPR015943">
    <property type="entry name" value="WD40/YVTN_repeat-like_dom_sf"/>
</dbReference>
<evidence type="ECO:0000313" key="8">
    <source>
        <dbReference type="Proteomes" id="UP000015354"/>
    </source>
</evidence>
<dbReference type="SUPFAM" id="SSF50978">
    <property type="entry name" value="WD40 repeat-like"/>
    <property type="match status" value="1"/>
</dbReference>
<keyword evidence="4" id="KW-0677">Repeat</keyword>
<dbReference type="GO" id="GO:0036265">
    <property type="term" value="P:RNA (guanine-N7)-methylation"/>
    <property type="evidence" value="ECO:0007669"/>
    <property type="project" value="InterPro"/>
</dbReference>
<dbReference type="PANTHER" id="PTHR16288">
    <property type="entry name" value="WD40 REPEAT PROTEIN 4"/>
    <property type="match status" value="1"/>
</dbReference>
<dbReference type="GO" id="GO:0006400">
    <property type="term" value="P:tRNA modification"/>
    <property type="evidence" value="ECO:0007669"/>
    <property type="project" value="TreeGrafter"/>
</dbReference>
<dbReference type="PANTHER" id="PTHR16288:SF0">
    <property type="entry name" value="TRNA (GUANINE-N(7)-)-METHYLTRANSFERASE NON-CATALYTIC SUBUNIT WDR4"/>
    <property type="match status" value="1"/>
</dbReference>
<dbReference type="Gene3D" id="2.130.10.10">
    <property type="entry name" value="YVTN repeat-like/Quinoprotein amine dehydrogenase"/>
    <property type="match status" value="1"/>
</dbReference>
<reference evidence="7 8" key="1">
    <citation type="journal article" date="2013" name="PLoS ONE">
        <title>Predicting the Proteins of Angomonas deanei, Strigomonas culicis and Their Respective Endosymbionts Reveals New Aspects of the Trypanosomatidae Family.</title>
        <authorList>
            <person name="Motta M.C."/>
            <person name="Martins A.C."/>
            <person name="de Souza S.S."/>
            <person name="Catta-Preta C.M."/>
            <person name="Silva R."/>
            <person name="Klein C.C."/>
            <person name="de Almeida L.G."/>
            <person name="de Lima Cunha O."/>
            <person name="Ciapina L.P."/>
            <person name="Brocchi M."/>
            <person name="Colabardini A.C."/>
            <person name="de Araujo Lima B."/>
            <person name="Machado C.R."/>
            <person name="de Almeida Soares C.M."/>
            <person name="Probst C.M."/>
            <person name="de Menezes C.B."/>
            <person name="Thompson C.E."/>
            <person name="Bartholomeu D.C."/>
            <person name="Gradia D.F."/>
            <person name="Pavoni D.P."/>
            <person name="Grisard E.C."/>
            <person name="Fantinatti-Garboggini F."/>
            <person name="Marchini F.K."/>
            <person name="Rodrigues-Luiz G.F."/>
            <person name="Wagner G."/>
            <person name="Goldman G.H."/>
            <person name="Fietto J.L."/>
            <person name="Elias M.C."/>
            <person name="Goldman M.H."/>
            <person name="Sagot M.F."/>
            <person name="Pereira M."/>
            <person name="Stoco P.H."/>
            <person name="de Mendonca-Neto R.P."/>
            <person name="Teixeira S.M."/>
            <person name="Maciel T.E."/>
            <person name="de Oliveira Mendes T.A."/>
            <person name="Urmenyi T.P."/>
            <person name="de Souza W."/>
            <person name="Schenkman S."/>
            <person name="de Vasconcelos A.T."/>
        </authorList>
    </citation>
    <scope>NUCLEOTIDE SEQUENCE [LARGE SCALE GENOMIC DNA]</scope>
</reference>
<gene>
    <name evidence="7" type="ORF">STCU_01029</name>
</gene>
<proteinExistence type="predicted"/>
<protein>
    <submittedName>
        <fullName evidence="7">Uncharacterized protein</fullName>
    </submittedName>
</protein>
<evidence type="ECO:0000256" key="4">
    <source>
        <dbReference type="ARBA" id="ARBA00022737"/>
    </source>
</evidence>
<dbReference type="GO" id="GO:0005634">
    <property type="term" value="C:nucleus"/>
    <property type="evidence" value="ECO:0007669"/>
    <property type="project" value="UniProtKB-SubCell"/>
</dbReference>
<evidence type="ECO:0000256" key="5">
    <source>
        <dbReference type="ARBA" id="ARBA00023242"/>
    </source>
</evidence>
<keyword evidence="2" id="KW-0853">WD repeat</keyword>
<evidence type="ECO:0000256" key="6">
    <source>
        <dbReference type="SAM" id="MobiDB-lite"/>
    </source>
</evidence>
<keyword evidence="3" id="KW-0819">tRNA processing</keyword>
<evidence type="ECO:0000256" key="3">
    <source>
        <dbReference type="ARBA" id="ARBA00022694"/>
    </source>
</evidence>
<keyword evidence="8" id="KW-1185">Reference proteome</keyword>
<evidence type="ECO:0000313" key="7">
    <source>
        <dbReference type="EMBL" id="EPY35645.1"/>
    </source>
</evidence>
<dbReference type="OrthoDB" id="339900at2759"/>
<evidence type="ECO:0000256" key="1">
    <source>
        <dbReference type="ARBA" id="ARBA00004123"/>
    </source>
</evidence>
<dbReference type="AlphaFoldDB" id="S9WIG4"/>
<feature type="compositionally biased region" description="Acidic residues" evidence="6">
    <location>
        <begin position="524"/>
        <end position="536"/>
    </location>
</feature>
<comment type="subcellular location">
    <subcellularLocation>
        <location evidence="1">Nucleus</location>
    </subcellularLocation>
</comment>
<feature type="region of interest" description="Disordered" evidence="6">
    <location>
        <begin position="87"/>
        <end position="107"/>
    </location>
</feature>
<feature type="compositionally biased region" description="Basic and acidic residues" evidence="6">
    <location>
        <begin position="512"/>
        <end position="523"/>
    </location>
</feature>
<dbReference type="GO" id="GO:0043527">
    <property type="term" value="C:tRNA methyltransferase complex"/>
    <property type="evidence" value="ECO:0007669"/>
    <property type="project" value="TreeGrafter"/>
</dbReference>
<organism evidence="7 8">
    <name type="scientific">Strigomonas culicis</name>
    <dbReference type="NCBI Taxonomy" id="28005"/>
    <lineage>
        <taxon>Eukaryota</taxon>
        <taxon>Discoba</taxon>
        <taxon>Euglenozoa</taxon>
        <taxon>Kinetoplastea</taxon>
        <taxon>Metakinetoplastina</taxon>
        <taxon>Trypanosomatida</taxon>
        <taxon>Trypanosomatidae</taxon>
        <taxon>Strigomonadinae</taxon>
        <taxon>Strigomonas</taxon>
    </lineage>
</organism>